<feature type="DNA-binding region" description="H-T-H motif" evidence="2">
    <location>
        <begin position="33"/>
        <end position="52"/>
    </location>
</feature>
<name>A0ABS8DG18_9FIRM</name>
<dbReference type="InterPro" id="IPR050624">
    <property type="entry name" value="HTH-type_Tx_Regulator"/>
</dbReference>
<dbReference type="RefSeq" id="WP_066737753.1">
    <property type="nucleotide sequence ID" value="NZ_JAJCIQ010000005.1"/>
</dbReference>
<dbReference type="PANTHER" id="PTHR43479:SF11">
    <property type="entry name" value="ACREF_ENVCD OPERON REPRESSOR-RELATED"/>
    <property type="match status" value="1"/>
</dbReference>
<gene>
    <name evidence="4" type="ORF">LIZ65_08660</name>
</gene>
<accession>A0ABS8DG18</accession>
<dbReference type="PROSITE" id="PS50977">
    <property type="entry name" value="HTH_TETR_2"/>
    <property type="match status" value="1"/>
</dbReference>
<dbReference type="InterPro" id="IPR036271">
    <property type="entry name" value="Tet_transcr_reg_TetR-rel_C_sf"/>
</dbReference>
<dbReference type="EMBL" id="JAJCIS010000004">
    <property type="protein sequence ID" value="MCB7387359.1"/>
    <property type="molecule type" value="Genomic_DNA"/>
</dbReference>
<evidence type="ECO:0000256" key="2">
    <source>
        <dbReference type="PROSITE-ProRule" id="PRU00335"/>
    </source>
</evidence>
<dbReference type="Proteomes" id="UP001299546">
    <property type="component" value="Unassembled WGS sequence"/>
</dbReference>
<dbReference type="SUPFAM" id="SSF46689">
    <property type="entry name" value="Homeodomain-like"/>
    <property type="match status" value="1"/>
</dbReference>
<evidence type="ECO:0000259" key="3">
    <source>
        <dbReference type="PROSITE" id="PS50977"/>
    </source>
</evidence>
<protein>
    <submittedName>
        <fullName evidence="4">TetR/AcrR family transcriptional regulator</fullName>
    </submittedName>
</protein>
<evidence type="ECO:0000256" key="1">
    <source>
        <dbReference type="ARBA" id="ARBA00023125"/>
    </source>
</evidence>
<dbReference type="InterPro" id="IPR001647">
    <property type="entry name" value="HTH_TetR"/>
</dbReference>
<organism evidence="4 5">
    <name type="scientific">Bariatricus massiliensis</name>
    <dbReference type="NCBI Taxonomy" id="1745713"/>
    <lineage>
        <taxon>Bacteria</taxon>
        <taxon>Bacillati</taxon>
        <taxon>Bacillota</taxon>
        <taxon>Clostridia</taxon>
        <taxon>Lachnospirales</taxon>
        <taxon>Lachnospiraceae</taxon>
        <taxon>Bariatricus</taxon>
    </lineage>
</organism>
<dbReference type="Pfam" id="PF00440">
    <property type="entry name" value="TetR_N"/>
    <property type="match status" value="1"/>
</dbReference>
<dbReference type="Gene3D" id="1.10.357.10">
    <property type="entry name" value="Tetracycline Repressor, domain 2"/>
    <property type="match status" value="1"/>
</dbReference>
<keyword evidence="1 2" id="KW-0238">DNA-binding</keyword>
<dbReference type="SUPFAM" id="SSF48498">
    <property type="entry name" value="Tetracyclin repressor-like, C-terminal domain"/>
    <property type="match status" value="1"/>
</dbReference>
<dbReference type="InterPro" id="IPR009057">
    <property type="entry name" value="Homeodomain-like_sf"/>
</dbReference>
<comment type="caution">
    <text evidence="4">The sequence shown here is derived from an EMBL/GenBank/DDBJ whole genome shotgun (WGS) entry which is preliminary data.</text>
</comment>
<evidence type="ECO:0000313" key="4">
    <source>
        <dbReference type="EMBL" id="MCB7387359.1"/>
    </source>
</evidence>
<proteinExistence type="predicted"/>
<keyword evidence="5" id="KW-1185">Reference proteome</keyword>
<dbReference type="PANTHER" id="PTHR43479">
    <property type="entry name" value="ACREF/ENVCD OPERON REPRESSOR-RELATED"/>
    <property type="match status" value="1"/>
</dbReference>
<reference evidence="4 5" key="1">
    <citation type="submission" date="2021-10" db="EMBL/GenBank/DDBJ databases">
        <title>Collection of gut derived symbiotic bacterial strains cultured from healthy donors.</title>
        <authorList>
            <person name="Lin H."/>
            <person name="Littmann E."/>
            <person name="Kohout C."/>
            <person name="Pamer E.G."/>
        </authorList>
    </citation>
    <scope>NUCLEOTIDE SEQUENCE [LARGE SCALE GENOMIC DNA]</scope>
    <source>
        <strain evidence="4 5">DFI.1.165</strain>
    </source>
</reference>
<feature type="domain" description="HTH tetR-type" evidence="3">
    <location>
        <begin position="10"/>
        <end position="70"/>
    </location>
</feature>
<dbReference type="PRINTS" id="PR00455">
    <property type="entry name" value="HTHTETR"/>
</dbReference>
<evidence type="ECO:0000313" key="5">
    <source>
        <dbReference type="Proteomes" id="UP001299546"/>
    </source>
</evidence>
<sequence>MGLTRKEQAARSRQKLLDAACELIRKNGYDATSISDITQACGMSPGNFYNYFKSKEDLILAIEREPYDSFFDELEKISDQATINQLCNYIKYYVDIAVNKFGVGYNRQWYAQHMRPREDLEKPTKLEITINECRQILTHGVQSGELAHNTPVEDLSEYIAFELHGMNICHIMSEGTFDAMAWTDKYCAYVENVMLKPYFVH</sequence>